<dbReference type="InterPro" id="IPR003746">
    <property type="entry name" value="DUF167"/>
</dbReference>
<protein>
    <recommendedName>
        <fullName evidence="5">DYW domain-containing protein</fullName>
    </recommendedName>
</protein>
<feature type="repeat" description="PPR" evidence="3">
    <location>
        <begin position="409"/>
        <end position="443"/>
    </location>
</feature>
<dbReference type="InterPro" id="IPR011990">
    <property type="entry name" value="TPR-like_helical_dom_sf"/>
</dbReference>
<organism evidence="6 7">
    <name type="scientific">Colocasia esculenta</name>
    <name type="common">Wild taro</name>
    <name type="synonym">Arum esculentum</name>
    <dbReference type="NCBI Taxonomy" id="4460"/>
    <lineage>
        <taxon>Eukaryota</taxon>
        <taxon>Viridiplantae</taxon>
        <taxon>Streptophyta</taxon>
        <taxon>Embryophyta</taxon>
        <taxon>Tracheophyta</taxon>
        <taxon>Spermatophyta</taxon>
        <taxon>Magnoliopsida</taxon>
        <taxon>Liliopsida</taxon>
        <taxon>Araceae</taxon>
        <taxon>Aroideae</taxon>
        <taxon>Colocasieae</taxon>
        <taxon>Colocasia</taxon>
    </lineage>
</organism>
<proteinExistence type="inferred from homology"/>
<accession>A0A843VJH9</accession>
<feature type="repeat" description="PPR" evidence="3">
    <location>
        <begin position="170"/>
        <end position="204"/>
    </location>
</feature>
<dbReference type="Pfam" id="PF01535">
    <property type="entry name" value="PPR"/>
    <property type="match status" value="4"/>
</dbReference>
<dbReference type="AlphaFoldDB" id="A0A843VJH9"/>
<dbReference type="FunFam" id="1.25.40.10:FF:000144">
    <property type="entry name" value="Pentatricopeptide repeat-containing protein, mitochondrial"/>
    <property type="match status" value="1"/>
</dbReference>
<feature type="repeat" description="PPR" evidence="3">
    <location>
        <begin position="273"/>
        <end position="307"/>
    </location>
</feature>
<dbReference type="InterPro" id="IPR036591">
    <property type="entry name" value="YggU-like_sf"/>
</dbReference>
<dbReference type="Gene3D" id="3.30.1200.10">
    <property type="entry name" value="YggU-like"/>
    <property type="match status" value="1"/>
</dbReference>
<evidence type="ECO:0000256" key="4">
    <source>
        <dbReference type="SAM" id="MobiDB-lite"/>
    </source>
</evidence>
<dbReference type="PANTHER" id="PTHR47926:SF504">
    <property type="entry name" value="(WILD MALAYSIAN BANANA) HYPOTHETICAL PROTEIN"/>
    <property type="match status" value="1"/>
</dbReference>
<feature type="repeat" description="PPR" evidence="3">
    <location>
        <begin position="38"/>
        <end position="68"/>
    </location>
</feature>
<comment type="similarity">
    <text evidence="1">Belongs to the UPF0235 family.</text>
</comment>
<feature type="repeat" description="PPR" evidence="3">
    <location>
        <begin position="374"/>
        <end position="408"/>
    </location>
</feature>
<dbReference type="FunFam" id="1.25.40.10:FF:000366">
    <property type="entry name" value="Pentatricopeptide (PPR) repeat-containing protein"/>
    <property type="match status" value="1"/>
</dbReference>
<keyword evidence="7" id="KW-1185">Reference proteome</keyword>
<comment type="caution">
    <text evidence="6">The sequence shown here is derived from an EMBL/GenBank/DDBJ whole genome shotgun (WGS) entry which is preliminary data.</text>
</comment>
<evidence type="ECO:0000256" key="3">
    <source>
        <dbReference type="PROSITE-ProRule" id="PRU00708"/>
    </source>
</evidence>
<evidence type="ECO:0000259" key="5">
    <source>
        <dbReference type="Pfam" id="PF14432"/>
    </source>
</evidence>
<evidence type="ECO:0000313" key="7">
    <source>
        <dbReference type="Proteomes" id="UP000652761"/>
    </source>
</evidence>
<reference evidence="6" key="1">
    <citation type="submission" date="2017-07" db="EMBL/GenBank/DDBJ databases">
        <title>Taro Niue Genome Assembly and Annotation.</title>
        <authorList>
            <person name="Atibalentja N."/>
            <person name="Keating K."/>
            <person name="Fields C.J."/>
        </authorList>
    </citation>
    <scope>NUCLEOTIDE SEQUENCE</scope>
    <source>
        <strain evidence="6">Niue_2</strain>
        <tissue evidence="6">Leaf</tissue>
    </source>
</reference>
<sequence>MERRRLAWLIRGCSKSSMQLDGGVQLHAALVKLGLESDLVLSNDLVDMYGRCGRVGMAAEVFERMRERNIVSWTVLMAGYLQEGLPEVSLELFRGMCLSGIRPNEFSLSTNLKACGFLGTPGNGMVMHGLCLKTGFEGHLVVGNSIAHMYSKAGMIEEAKSMFDIMPLRNLVTWNAMIAGFVIEGEGRRALRLFHEMQEQGHLPDEFTFSSLLKACSGLGAILPGKQIHSLLITSGYVASANSILLGALIDLYVKCRKISEARKVFDRTVQKNAIQWTTLVAGYAQEGHLIEAVDLFNQIRRSGTHTDGFVLSSVMGMFADFALVEQGKQVHAHTVKLPSGLDVSVANSVLDMYFKCGLSDEADQLFAKMPMKNAVSWTVMIDGHGKHGNGQESIQLFKQMQAEGVRPDEVTYLALLSACSHSGLADECWYYYSRVVEDGRIIMKVEHYACVVDLLGRAGRLKEAKHLIESMPLEASAGIWQTLLSACRVHKDLEMGREVGAVLMRLDGENPVNYVLMSNIYAQAGLWEECENLREAMRSKGLRKQGGCSWIELDKEVHSFYGGDDSHPLAEKIQKVLREVERRMKEEVGYMTRVTFSLHDVEEESKEDSLRVHSERLAIGLGLVCTGLESGDVIRVYKNLRVCGDCHEFIKGLSKILNRVLVVRDANSPSMNPWIRADRTGSGIAGTSSTRPSNGRIYDGRAGRVLVRDESDPMAPPKAAPKRGKPKSAGAPPPAADGAATKFPGCIRLVPPSTVAITIHAKPGSKIATITGGHLGDEALGVQIDAPARDGEANAALLEYISSVLGIKKRQVSIGSGSKSRDKVVLVEDMSLQTAEVSRERDGTSLINAAKGAPVNIFSGGLRVEASVEKFCS</sequence>
<dbReference type="InterPro" id="IPR046960">
    <property type="entry name" value="PPR_At4g14850-like_plant"/>
</dbReference>
<dbReference type="NCBIfam" id="TIGR00756">
    <property type="entry name" value="PPR"/>
    <property type="match status" value="5"/>
</dbReference>
<feature type="repeat" description="PPR" evidence="3">
    <location>
        <begin position="511"/>
        <end position="545"/>
    </location>
</feature>
<dbReference type="Pfam" id="PF02594">
    <property type="entry name" value="DUF167"/>
    <property type="match status" value="1"/>
</dbReference>
<feature type="repeat" description="PPR" evidence="3">
    <location>
        <begin position="69"/>
        <end position="103"/>
    </location>
</feature>
<dbReference type="Pfam" id="PF20431">
    <property type="entry name" value="E_motif"/>
    <property type="match status" value="1"/>
</dbReference>
<dbReference type="SMART" id="SM01152">
    <property type="entry name" value="DUF167"/>
    <property type="match status" value="1"/>
</dbReference>
<gene>
    <name evidence="6" type="ORF">Taro_029663</name>
</gene>
<dbReference type="InterPro" id="IPR002885">
    <property type="entry name" value="PPR_rpt"/>
</dbReference>
<dbReference type="InterPro" id="IPR046848">
    <property type="entry name" value="E_motif"/>
</dbReference>
<name>A0A843VJH9_COLES</name>
<dbReference type="GO" id="GO:0009451">
    <property type="term" value="P:RNA modification"/>
    <property type="evidence" value="ECO:0007669"/>
    <property type="project" value="InterPro"/>
</dbReference>
<dbReference type="PANTHER" id="PTHR47926">
    <property type="entry name" value="PENTATRICOPEPTIDE REPEAT-CONTAINING PROTEIN"/>
    <property type="match status" value="1"/>
</dbReference>
<dbReference type="InterPro" id="IPR032867">
    <property type="entry name" value="DYW_dom"/>
</dbReference>
<keyword evidence="2" id="KW-0677">Repeat</keyword>
<dbReference type="HAMAP" id="MF_00634">
    <property type="entry name" value="UPF0235"/>
    <property type="match status" value="1"/>
</dbReference>
<dbReference type="OrthoDB" id="185373at2759"/>
<dbReference type="Pfam" id="PF13041">
    <property type="entry name" value="PPR_2"/>
    <property type="match status" value="3"/>
</dbReference>
<dbReference type="Proteomes" id="UP000652761">
    <property type="component" value="Unassembled WGS sequence"/>
</dbReference>
<evidence type="ECO:0000256" key="1">
    <source>
        <dbReference type="ARBA" id="ARBA00010364"/>
    </source>
</evidence>
<dbReference type="NCBIfam" id="TIGR00251">
    <property type="entry name" value="DUF167 family protein"/>
    <property type="match status" value="1"/>
</dbReference>
<dbReference type="Pfam" id="PF14432">
    <property type="entry name" value="DYW_deaminase"/>
    <property type="match status" value="1"/>
</dbReference>
<dbReference type="PROSITE" id="PS51375">
    <property type="entry name" value="PPR"/>
    <property type="match status" value="7"/>
</dbReference>
<evidence type="ECO:0000313" key="6">
    <source>
        <dbReference type="EMBL" id="MQL96981.1"/>
    </source>
</evidence>
<dbReference type="GO" id="GO:0003723">
    <property type="term" value="F:RNA binding"/>
    <property type="evidence" value="ECO:0007669"/>
    <property type="project" value="InterPro"/>
</dbReference>
<dbReference type="FunFam" id="1.25.40.10:FF:000196">
    <property type="entry name" value="Pentatricopeptide repeat-containing protein At4g14850"/>
    <property type="match status" value="2"/>
</dbReference>
<dbReference type="EMBL" id="NMUH01001985">
    <property type="protein sequence ID" value="MQL96981.1"/>
    <property type="molecule type" value="Genomic_DNA"/>
</dbReference>
<feature type="domain" description="DYW" evidence="5">
    <location>
        <begin position="590"/>
        <end position="668"/>
    </location>
</feature>
<dbReference type="SUPFAM" id="SSF69786">
    <property type="entry name" value="YggU-like"/>
    <property type="match status" value="1"/>
</dbReference>
<dbReference type="GO" id="GO:0008270">
    <property type="term" value="F:zinc ion binding"/>
    <property type="evidence" value="ECO:0007669"/>
    <property type="project" value="InterPro"/>
</dbReference>
<dbReference type="Gene3D" id="1.25.40.10">
    <property type="entry name" value="Tetratricopeptide repeat domain"/>
    <property type="match status" value="4"/>
</dbReference>
<feature type="region of interest" description="Disordered" evidence="4">
    <location>
        <begin position="708"/>
        <end position="743"/>
    </location>
</feature>
<evidence type="ECO:0000256" key="2">
    <source>
        <dbReference type="ARBA" id="ARBA00022737"/>
    </source>
</evidence>